<feature type="domain" description="Fido" evidence="1">
    <location>
        <begin position="10"/>
        <end position="128"/>
    </location>
</feature>
<dbReference type="GO" id="GO:0016301">
    <property type="term" value="F:kinase activity"/>
    <property type="evidence" value="ECO:0007669"/>
    <property type="project" value="InterPro"/>
</dbReference>
<dbReference type="PANTHER" id="PTHR39426">
    <property type="entry name" value="HOMOLOGY TO DEATH-ON-CURING PROTEIN OF PHAGE P1"/>
    <property type="match status" value="1"/>
</dbReference>
<dbReference type="Proteomes" id="UP001139028">
    <property type="component" value="Unassembled WGS sequence"/>
</dbReference>
<reference evidence="2" key="1">
    <citation type="journal article" date="2022" name="Arch. Microbiol.">
        <title>Microbulbifer okhotskensis sp. nov., isolated from a deep bottom sediment of the Okhotsk Sea.</title>
        <authorList>
            <person name="Romanenko L."/>
            <person name="Kurilenko V."/>
            <person name="Otstavnykh N."/>
            <person name="Velansky P."/>
            <person name="Isaeva M."/>
            <person name="Mikhailov V."/>
        </authorList>
    </citation>
    <scope>NUCLEOTIDE SEQUENCE</scope>
    <source>
        <strain evidence="2">OS29</strain>
    </source>
</reference>
<dbReference type="RefSeq" id="WP_252466122.1">
    <property type="nucleotide sequence ID" value="NZ_JALBWM010000031.1"/>
</dbReference>
<evidence type="ECO:0000313" key="2">
    <source>
        <dbReference type="EMBL" id="MCO1334553.1"/>
    </source>
</evidence>
<dbReference type="InterPro" id="IPR036597">
    <property type="entry name" value="Fido-like_dom_sf"/>
</dbReference>
<protein>
    <submittedName>
        <fullName evidence="2">Type II toxin-antitoxin system death-on-curing family toxin</fullName>
    </submittedName>
</protein>
<dbReference type="InterPro" id="IPR006440">
    <property type="entry name" value="Doc"/>
</dbReference>
<dbReference type="Pfam" id="PF02661">
    <property type="entry name" value="Fic"/>
    <property type="match status" value="1"/>
</dbReference>
<dbReference type="PROSITE" id="PS51459">
    <property type="entry name" value="FIDO"/>
    <property type="match status" value="1"/>
</dbReference>
<dbReference type="PANTHER" id="PTHR39426:SF1">
    <property type="entry name" value="HOMOLOGY TO DEATH-ON-CURING PROTEIN OF PHAGE P1"/>
    <property type="match status" value="1"/>
</dbReference>
<dbReference type="SUPFAM" id="SSF140931">
    <property type="entry name" value="Fic-like"/>
    <property type="match status" value="1"/>
</dbReference>
<dbReference type="PIRSF" id="PIRSF018297">
    <property type="entry name" value="Doc"/>
    <property type="match status" value="1"/>
</dbReference>
<dbReference type="AlphaFoldDB" id="A0A9X2ERT1"/>
<keyword evidence="3" id="KW-1185">Reference proteome</keyword>
<comment type="caution">
    <text evidence="2">The sequence shown here is derived from an EMBL/GenBank/DDBJ whole genome shotgun (WGS) entry which is preliminary data.</text>
</comment>
<dbReference type="EMBL" id="JALBWM010000031">
    <property type="protein sequence ID" value="MCO1334553.1"/>
    <property type="molecule type" value="Genomic_DNA"/>
</dbReference>
<proteinExistence type="predicted"/>
<name>A0A9X2ERT1_9GAMM</name>
<sequence>MFDSNGLVHLDAKDVQATHDAIIDTIGGLPGNRENMSIEAPLHRVHFTLAYSNDLSNVFDVAAFYAEAISRGHVFADGNKRTATVCMLDFLELNGVAIELNNSLLTDKIVDLAEGRIDFKVMSRWLAQCAKESFTA</sequence>
<organism evidence="2 3">
    <name type="scientific">Microbulbifer okhotskensis</name>
    <dbReference type="NCBI Taxonomy" id="2926617"/>
    <lineage>
        <taxon>Bacteria</taxon>
        <taxon>Pseudomonadati</taxon>
        <taxon>Pseudomonadota</taxon>
        <taxon>Gammaproteobacteria</taxon>
        <taxon>Cellvibrionales</taxon>
        <taxon>Microbulbiferaceae</taxon>
        <taxon>Microbulbifer</taxon>
    </lineage>
</organism>
<evidence type="ECO:0000259" key="1">
    <source>
        <dbReference type="PROSITE" id="PS51459"/>
    </source>
</evidence>
<evidence type="ECO:0000313" key="3">
    <source>
        <dbReference type="Proteomes" id="UP001139028"/>
    </source>
</evidence>
<gene>
    <name evidence="2" type="ORF">MO867_09400</name>
</gene>
<dbReference type="InterPro" id="IPR053737">
    <property type="entry name" value="Type_II_TA_Toxin"/>
</dbReference>
<dbReference type="Gene3D" id="1.20.120.1870">
    <property type="entry name" value="Fic/DOC protein, Fido domain"/>
    <property type="match status" value="1"/>
</dbReference>
<accession>A0A9X2ERT1</accession>
<dbReference type="NCBIfam" id="TIGR01550">
    <property type="entry name" value="DOC_P1"/>
    <property type="match status" value="1"/>
</dbReference>
<dbReference type="InterPro" id="IPR003812">
    <property type="entry name" value="Fido"/>
</dbReference>